<dbReference type="Proteomes" id="UP000215914">
    <property type="component" value="Unassembled WGS sequence"/>
</dbReference>
<name>A0A9K3HM64_HELAN</name>
<proteinExistence type="predicted"/>
<reference evidence="1" key="1">
    <citation type="journal article" date="2017" name="Nature">
        <title>The sunflower genome provides insights into oil metabolism, flowering and Asterid evolution.</title>
        <authorList>
            <person name="Badouin H."/>
            <person name="Gouzy J."/>
            <person name="Grassa C.J."/>
            <person name="Murat F."/>
            <person name="Staton S.E."/>
            <person name="Cottret L."/>
            <person name="Lelandais-Briere C."/>
            <person name="Owens G.L."/>
            <person name="Carrere S."/>
            <person name="Mayjonade B."/>
            <person name="Legrand L."/>
            <person name="Gill N."/>
            <person name="Kane N.C."/>
            <person name="Bowers J.E."/>
            <person name="Hubner S."/>
            <person name="Bellec A."/>
            <person name="Berard A."/>
            <person name="Berges H."/>
            <person name="Blanchet N."/>
            <person name="Boniface M.C."/>
            <person name="Brunel D."/>
            <person name="Catrice O."/>
            <person name="Chaidir N."/>
            <person name="Claudel C."/>
            <person name="Donnadieu C."/>
            <person name="Faraut T."/>
            <person name="Fievet G."/>
            <person name="Helmstetter N."/>
            <person name="King M."/>
            <person name="Knapp S.J."/>
            <person name="Lai Z."/>
            <person name="Le Paslier M.C."/>
            <person name="Lippi Y."/>
            <person name="Lorenzon L."/>
            <person name="Mandel J.R."/>
            <person name="Marage G."/>
            <person name="Marchand G."/>
            <person name="Marquand E."/>
            <person name="Bret-Mestries E."/>
            <person name="Morien E."/>
            <person name="Nambeesan S."/>
            <person name="Nguyen T."/>
            <person name="Pegot-Espagnet P."/>
            <person name="Pouilly N."/>
            <person name="Raftis F."/>
            <person name="Sallet E."/>
            <person name="Schiex T."/>
            <person name="Thomas J."/>
            <person name="Vandecasteele C."/>
            <person name="Vares D."/>
            <person name="Vear F."/>
            <person name="Vautrin S."/>
            <person name="Crespi M."/>
            <person name="Mangin B."/>
            <person name="Burke J.M."/>
            <person name="Salse J."/>
            <person name="Munos S."/>
            <person name="Vincourt P."/>
            <person name="Rieseberg L.H."/>
            <person name="Langlade N.B."/>
        </authorList>
    </citation>
    <scope>NUCLEOTIDE SEQUENCE</scope>
    <source>
        <tissue evidence="1">Leaves</tissue>
    </source>
</reference>
<reference evidence="1" key="2">
    <citation type="submission" date="2020-06" db="EMBL/GenBank/DDBJ databases">
        <title>Helianthus annuus Genome sequencing and assembly Release 2.</title>
        <authorList>
            <person name="Gouzy J."/>
            <person name="Langlade N."/>
            <person name="Munos S."/>
        </authorList>
    </citation>
    <scope>NUCLEOTIDE SEQUENCE</scope>
    <source>
        <tissue evidence="1">Leaves</tissue>
    </source>
</reference>
<evidence type="ECO:0000313" key="2">
    <source>
        <dbReference type="Proteomes" id="UP000215914"/>
    </source>
</evidence>
<dbReference type="AlphaFoldDB" id="A0A9K3HM64"/>
<evidence type="ECO:0000313" key="1">
    <source>
        <dbReference type="EMBL" id="KAF5780855.1"/>
    </source>
</evidence>
<sequence length="73" mass="7326">MFPSAVGFTPLVGFGRWRGSGDDGGRGWGRAAAAAAIDAGGNGGVGGGCFGPSGVNFITFTPLTLPFAYFIRI</sequence>
<protein>
    <submittedName>
        <fullName evidence="1">Uncharacterized protein</fullName>
    </submittedName>
</protein>
<accession>A0A9K3HM64</accession>
<comment type="caution">
    <text evidence="1">The sequence shown here is derived from an EMBL/GenBank/DDBJ whole genome shotgun (WGS) entry which is preliminary data.</text>
</comment>
<dbReference type="Gramene" id="mRNA:HanXRQr2_Chr11g0476701">
    <property type="protein sequence ID" value="mRNA:HanXRQr2_Chr11g0476701"/>
    <property type="gene ID" value="HanXRQr2_Chr11g0476701"/>
</dbReference>
<organism evidence="1 2">
    <name type="scientific">Helianthus annuus</name>
    <name type="common">Common sunflower</name>
    <dbReference type="NCBI Taxonomy" id="4232"/>
    <lineage>
        <taxon>Eukaryota</taxon>
        <taxon>Viridiplantae</taxon>
        <taxon>Streptophyta</taxon>
        <taxon>Embryophyta</taxon>
        <taxon>Tracheophyta</taxon>
        <taxon>Spermatophyta</taxon>
        <taxon>Magnoliopsida</taxon>
        <taxon>eudicotyledons</taxon>
        <taxon>Gunneridae</taxon>
        <taxon>Pentapetalae</taxon>
        <taxon>asterids</taxon>
        <taxon>campanulids</taxon>
        <taxon>Asterales</taxon>
        <taxon>Asteraceae</taxon>
        <taxon>Asteroideae</taxon>
        <taxon>Heliantheae alliance</taxon>
        <taxon>Heliantheae</taxon>
        <taxon>Helianthus</taxon>
    </lineage>
</organism>
<gene>
    <name evidence="1" type="ORF">HanXRQr2_Chr11g0476701</name>
</gene>
<keyword evidence="2" id="KW-1185">Reference proteome</keyword>
<dbReference type="EMBL" id="MNCJ02000326">
    <property type="protein sequence ID" value="KAF5780855.1"/>
    <property type="molecule type" value="Genomic_DNA"/>
</dbReference>